<dbReference type="Pfam" id="PF01978">
    <property type="entry name" value="TrmB"/>
    <property type="match status" value="1"/>
</dbReference>
<dbReference type="RefSeq" id="WP_315907841.1">
    <property type="nucleotide sequence ID" value="NZ_JAOPKC010000002.1"/>
</dbReference>
<dbReference type="PANTHER" id="PTHR34293:SF1">
    <property type="entry name" value="HTH-TYPE TRANSCRIPTIONAL REGULATOR TRMBL2"/>
    <property type="match status" value="1"/>
</dbReference>
<name>A0AAE3I9L1_9EURY</name>
<proteinExistence type="inferred from homology"/>
<sequence>MDADELHRALENTGLTKYESEAYLTLVKYGQLPAVDVSSKSSIPTSQVYETLRSLEEQGFVETIEGDRLHAKPNEPDEILDLLRSRGSLLTEAADELEDQWEEPDVDEHRVGVVKRPETVYERVRDSLDEASVTAELTLTYDQLELLLPELESAAERGVFIRIHLYAEPDIREKAAALGLANSKLNIRVGTIPGPFLAIVDRHHVFFTPNTRADEDYGVLIDDYILSFMVHWYFVSCQWHMWEPLFDSGSHWTEYDSLEEFMRDVIPLLDDGADIRVAVRGNYIETREPCLVRGELSEAFYPTRYTDRGSNLSLEDLSNYATIYLDTGDETLSVGSWGAIYEDIEAHRISIESIDFPFEISANESTSLE</sequence>
<evidence type="ECO:0000259" key="3">
    <source>
        <dbReference type="Pfam" id="PF11495"/>
    </source>
</evidence>
<evidence type="ECO:0000256" key="1">
    <source>
        <dbReference type="ARBA" id="ARBA00007287"/>
    </source>
</evidence>
<reference evidence="5" key="1">
    <citation type="submission" date="2023-02" db="EMBL/GenBank/DDBJ databases">
        <title>Enrichment on poylsaccharides allowed isolation of novel metabolic and taxonomic groups of Haloarchaea.</title>
        <authorList>
            <person name="Sorokin D.Y."/>
            <person name="Elcheninov A.G."/>
            <person name="Khizhniak T.V."/>
            <person name="Kolganova T.V."/>
            <person name="Kublanov I.V."/>
        </authorList>
    </citation>
    <scope>NUCLEOTIDE SEQUENCE</scope>
    <source>
        <strain evidence="4 6">HArc-curdl5-1</strain>
        <strain evidence="5">HArc-curdl7</strain>
    </source>
</reference>
<dbReference type="PANTHER" id="PTHR34293">
    <property type="entry name" value="HTH-TYPE TRANSCRIPTIONAL REGULATOR TRMBL2"/>
    <property type="match status" value="1"/>
</dbReference>
<organism evidence="5 7">
    <name type="scientific">Halapricum hydrolyticum</name>
    <dbReference type="NCBI Taxonomy" id="2979991"/>
    <lineage>
        <taxon>Archaea</taxon>
        <taxon>Methanobacteriati</taxon>
        <taxon>Methanobacteriota</taxon>
        <taxon>Stenosarchaea group</taxon>
        <taxon>Halobacteria</taxon>
        <taxon>Halobacteriales</taxon>
        <taxon>Haloarculaceae</taxon>
        <taxon>Halapricum</taxon>
    </lineage>
</organism>
<evidence type="ECO:0000259" key="2">
    <source>
        <dbReference type="Pfam" id="PF01978"/>
    </source>
</evidence>
<dbReference type="EMBL" id="JAOPKC010000002">
    <property type="protein sequence ID" value="MCU4717070.1"/>
    <property type="molecule type" value="Genomic_DNA"/>
</dbReference>
<dbReference type="InterPro" id="IPR051797">
    <property type="entry name" value="TrmB-like"/>
</dbReference>
<evidence type="ECO:0000313" key="6">
    <source>
        <dbReference type="Proteomes" id="UP001208186"/>
    </source>
</evidence>
<dbReference type="Gene3D" id="1.10.10.10">
    <property type="entry name" value="Winged helix-like DNA-binding domain superfamily/Winged helix DNA-binding domain"/>
    <property type="match status" value="1"/>
</dbReference>
<dbReference type="AlphaFoldDB" id="A0AAE3I9L1"/>
<gene>
    <name evidence="5" type="ORF">OB914_03280</name>
    <name evidence="4" type="ORF">OB916_03205</name>
</gene>
<feature type="domain" description="Transcription regulator TrmB N-terminal" evidence="2">
    <location>
        <begin position="10"/>
        <end position="68"/>
    </location>
</feature>
<dbReference type="Pfam" id="PF11495">
    <property type="entry name" value="Regulator_TrmB"/>
    <property type="match status" value="1"/>
</dbReference>
<dbReference type="Proteomes" id="UP001209746">
    <property type="component" value="Unassembled WGS sequence"/>
</dbReference>
<evidence type="ECO:0000313" key="5">
    <source>
        <dbReference type="EMBL" id="MCU4725997.1"/>
    </source>
</evidence>
<comment type="similarity">
    <text evidence="1">Belongs to the transcriptional regulator TrmB family.</text>
</comment>
<protein>
    <submittedName>
        <fullName evidence="5">TrmB family transcriptional regulator</fullName>
    </submittedName>
</protein>
<evidence type="ECO:0000313" key="7">
    <source>
        <dbReference type="Proteomes" id="UP001209746"/>
    </source>
</evidence>
<accession>A0AAE3I9L1</accession>
<dbReference type="InterPro" id="IPR036390">
    <property type="entry name" value="WH_DNA-bd_sf"/>
</dbReference>
<evidence type="ECO:0000313" key="4">
    <source>
        <dbReference type="EMBL" id="MCU4717070.1"/>
    </source>
</evidence>
<dbReference type="EMBL" id="JAOPKD010000002">
    <property type="protein sequence ID" value="MCU4725997.1"/>
    <property type="molecule type" value="Genomic_DNA"/>
</dbReference>
<dbReference type="InterPro" id="IPR002831">
    <property type="entry name" value="Tscrpt_reg_TrmB_N"/>
</dbReference>
<keyword evidence="6" id="KW-1185">Reference proteome</keyword>
<dbReference type="InterPro" id="IPR021586">
    <property type="entry name" value="Tscrpt_reg_TrmB_C"/>
</dbReference>
<dbReference type="SUPFAM" id="SSF159071">
    <property type="entry name" value="TrmB C-terminal domain-like"/>
    <property type="match status" value="1"/>
</dbReference>
<dbReference type="InterPro" id="IPR036388">
    <property type="entry name" value="WH-like_DNA-bd_sf"/>
</dbReference>
<dbReference type="Proteomes" id="UP001208186">
    <property type="component" value="Unassembled WGS sequence"/>
</dbReference>
<feature type="domain" description="Transcription regulator TrmB C-terminal" evidence="3">
    <location>
        <begin position="111"/>
        <end position="353"/>
    </location>
</feature>
<dbReference type="SUPFAM" id="SSF46785">
    <property type="entry name" value="Winged helix' DNA-binding domain"/>
    <property type="match status" value="1"/>
</dbReference>
<comment type="caution">
    <text evidence="5">The sequence shown here is derived from an EMBL/GenBank/DDBJ whole genome shotgun (WGS) entry which is preliminary data.</text>
</comment>